<sequence>MVQPSLMLAEANESPAAVARLFSSEAEVINEVGAWLRDQPPALVTMAARGSSDHAATFFKYLMELSTGIPVASIGPSVASVYRRPLRLPSAVHFTVSQSGASPDIVALQAAAKAGGARTVAIVNVADSPVAREADITIVLGAGLEKSVAATKSFITSAAALAAIVGAATRDEGFSRALDALPEALAKTAQIDMGEPQQILAAARSLYTCGRGTALGIAMETALKCKETAGLHAEAFSMAEIMHGPLRLVEHGFPVIGFVQDDSALDNSREAMGKLADLGARTITFSSKPASGVSVMVPSTGNGLLDPLVALLPAYRLVEAVTIEKGLDPDQPANLLKVTETI</sequence>
<dbReference type="CDD" id="cd05009">
    <property type="entry name" value="SIS_GlmS_GlmD_2"/>
    <property type="match status" value="1"/>
</dbReference>
<dbReference type="PANTHER" id="PTHR10937:SF8">
    <property type="entry name" value="AMINOTRANSFERASE-RELATED"/>
    <property type="match status" value="1"/>
</dbReference>
<keyword evidence="1" id="KW-0808">Transferase</keyword>
<evidence type="ECO:0000256" key="1">
    <source>
        <dbReference type="ARBA" id="ARBA00022576"/>
    </source>
</evidence>
<dbReference type="InterPro" id="IPR035466">
    <property type="entry name" value="GlmS/AgaS_SIS"/>
</dbReference>
<dbReference type="EMBL" id="JAOVZR010000001">
    <property type="protein sequence ID" value="MCY0149240.1"/>
    <property type="molecule type" value="Genomic_DNA"/>
</dbReference>
<dbReference type="InterPro" id="IPR046348">
    <property type="entry name" value="SIS_dom_sf"/>
</dbReference>
<dbReference type="PANTHER" id="PTHR10937">
    <property type="entry name" value="GLUCOSAMINE--FRUCTOSE-6-PHOSPHATE AMINOTRANSFERASE, ISOMERIZING"/>
    <property type="match status" value="1"/>
</dbReference>
<dbReference type="Proteomes" id="UP001073227">
    <property type="component" value="Unassembled WGS sequence"/>
</dbReference>
<keyword evidence="5" id="KW-1185">Reference proteome</keyword>
<dbReference type="PROSITE" id="PS51464">
    <property type="entry name" value="SIS"/>
    <property type="match status" value="2"/>
</dbReference>
<dbReference type="CDD" id="cd05008">
    <property type="entry name" value="SIS_GlmS_GlmD_1"/>
    <property type="match status" value="1"/>
</dbReference>
<organism evidence="4 5">
    <name type="scientific">Hoeflea algicola</name>
    <dbReference type="NCBI Taxonomy" id="2983763"/>
    <lineage>
        <taxon>Bacteria</taxon>
        <taxon>Pseudomonadati</taxon>
        <taxon>Pseudomonadota</taxon>
        <taxon>Alphaproteobacteria</taxon>
        <taxon>Hyphomicrobiales</taxon>
        <taxon>Rhizobiaceae</taxon>
        <taxon>Hoeflea</taxon>
    </lineage>
</organism>
<dbReference type="SUPFAM" id="SSF53697">
    <property type="entry name" value="SIS domain"/>
    <property type="match status" value="1"/>
</dbReference>
<gene>
    <name evidence="4" type="ORF">OEG84_16375</name>
</gene>
<reference evidence="4" key="1">
    <citation type="submission" date="2022-10" db="EMBL/GenBank/DDBJ databases">
        <title>Hoeflea sp. G2-23, isolated from marine algae.</title>
        <authorList>
            <person name="Kristyanto S."/>
            <person name="Kim J.M."/>
            <person name="Jeon C.O."/>
        </authorList>
    </citation>
    <scope>NUCLEOTIDE SEQUENCE</scope>
    <source>
        <strain evidence="4">G2-23</strain>
    </source>
</reference>
<evidence type="ECO:0000313" key="4">
    <source>
        <dbReference type="EMBL" id="MCY0149240.1"/>
    </source>
</evidence>
<dbReference type="Gene3D" id="3.40.50.10490">
    <property type="entry name" value="Glucose-6-phosphate isomerase like protein, domain 1"/>
    <property type="match status" value="2"/>
</dbReference>
<comment type="caution">
    <text evidence="4">The sequence shown here is derived from an EMBL/GenBank/DDBJ whole genome shotgun (WGS) entry which is preliminary data.</text>
</comment>
<name>A0ABT3ZBR4_9HYPH</name>
<proteinExistence type="predicted"/>
<dbReference type="InterPro" id="IPR035490">
    <property type="entry name" value="GlmS/FrlB_SIS"/>
</dbReference>
<evidence type="ECO:0000259" key="3">
    <source>
        <dbReference type="PROSITE" id="PS51464"/>
    </source>
</evidence>
<evidence type="ECO:0000256" key="2">
    <source>
        <dbReference type="ARBA" id="ARBA00022737"/>
    </source>
</evidence>
<protein>
    <submittedName>
        <fullName evidence="4">SIS domain-containing protein</fullName>
    </submittedName>
</protein>
<dbReference type="Pfam" id="PF01380">
    <property type="entry name" value="SIS"/>
    <property type="match status" value="2"/>
</dbReference>
<feature type="domain" description="SIS" evidence="3">
    <location>
        <begin position="32"/>
        <end position="174"/>
    </location>
</feature>
<dbReference type="InterPro" id="IPR001347">
    <property type="entry name" value="SIS_dom"/>
</dbReference>
<evidence type="ECO:0000313" key="5">
    <source>
        <dbReference type="Proteomes" id="UP001073227"/>
    </source>
</evidence>
<accession>A0ABT3ZBR4</accession>
<keyword evidence="2" id="KW-0677">Repeat</keyword>
<keyword evidence="1" id="KW-0032">Aminotransferase</keyword>
<feature type="domain" description="SIS" evidence="3">
    <location>
        <begin position="196"/>
        <end position="332"/>
    </location>
</feature>